<evidence type="ECO:0000256" key="7">
    <source>
        <dbReference type="ARBA" id="ARBA00022801"/>
    </source>
</evidence>
<evidence type="ECO:0000256" key="1">
    <source>
        <dbReference type="ARBA" id="ARBA00000707"/>
    </source>
</evidence>
<keyword evidence="9" id="KW-0539">Nucleus</keyword>
<feature type="compositionally biased region" description="Basic and acidic residues" evidence="10">
    <location>
        <begin position="750"/>
        <end position="761"/>
    </location>
</feature>
<feature type="compositionally biased region" description="Basic residues" evidence="10">
    <location>
        <begin position="553"/>
        <end position="562"/>
    </location>
</feature>
<evidence type="ECO:0000256" key="3">
    <source>
        <dbReference type="ARBA" id="ARBA00009085"/>
    </source>
</evidence>
<accession>A0A2A6BMB9</accession>
<dbReference type="InterPro" id="IPR050164">
    <property type="entry name" value="Peptidase_C19"/>
</dbReference>
<evidence type="ECO:0000256" key="2">
    <source>
        <dbReference type="ARBA" id="ARBA00004123"/>
    </source>
</evidence>
<proteinExistence type="inferred from homology"/>
<dbReference type="PANTHER" id="PTHR24006:SF722">
    <property type="entry name" value="UBIQUITIN CARBOXYL-TERMINAL HYDROLASE 48"/>
    <property type="match status" value="1"/>
</dbReference>
<feature type="compositionally biased region" description="Basic and acidic residues" evidence="10">
    <location>
        <begin position="852"/>
        <end position="874"/>
    </location>
</feature>
<dbReference type="EC" id="3.4.19.12" evidence="4"/>
<evidence type="ECO:0000256" key="9">
    <source>
        <dbReference type="ARBA" id="ARBA00023242"/>
    </source>
</evidence>
<evidence type="ECO:0000313" key="12">
    <source>
        <dbReference type="EnsemblMetazoa" id="PPA23073.1"/>
    </source>
</evidence>
<dbReference type="PANTHER" id="PTHR24006">
    <property type="entry name" value="UBIQUITIN CARBOXYL-TERMINAL HYDROLASE"/>
    <property type="match status" value="1"/>
</dbReference>
<dbReference type="InterPro" id="IPR028889">
    <property type="entry name" value="USP"/>
</dbReference>
<dbReference type="Pfam" id="PF17921">
    <property type="entry name" value="Integrase_H2C2"/>
    <property type="match status" value="1"/>
</dbReference>
<feature type="compositionally biased region" description="Acidic residues" evidence="10">
    <location>
        <begin position="882"/>
        <end position="898"/>
    </location>
</feature>
<evidence type="ECO:0000256" key="5">
    <source>
        <dbReference type="ARBA" id="ARBA00022670"/>
    </source>
</evidence>
<feature type="region of interest" description="Disordered" evidence="10">
    <location>
        <begin position="713"/>
        <end position="812"/>
    </location>
</feature>
<evidence type="ECO:0000256" key="10">
    <source>
        <dbReference type="SAM" id="MobiDB-lite"/>
    </source>
</evidence>
<reference evidence="13" key="1">
    <citation type="journal article" date="2008" name="Nat. Genet.">
        <title>The Pristionchus pacificus genome provides a unique perspective on nematode lifestyle and parasitism.</title>
        <authorList>
            <person name="Dieterich C."/>
            <person name="Clifton S.W."/>
            <person name="Schuster L.N."/>
            <person name="Chinwalla A."/>
            <person name="Delehaunty K."/>
            <person name="Dinkelacker I."/>
            <person name="Fulton L."/>
            <person name="Fulton R."/>
            <person name="Godfrey J."/>
            <person name="Minx P."/>
            <person name="Mitreva M."/>
            <person name="Roeseler W."/>
            <person name="Tian H."/>
            <person name="Witte H."/>
            <person name="Yang S.P."/>
            <person name="Wilson R.K."/>
            <person name="Sommer R.J."/>
        </authorList>
    </citation>
    <scope>NUCLEOTIDE SEQUENCE [LARGE SCALE GENOMIC DNA]</scope>
    <source>
        <strain evidence="13">PS312</strain>
    </source>
</reference>
<dbReference type="GO" id="GO:0005634">
    <property type="term" value="C:nucleus"/>
    <property type="evidence" value="ECO:0000318"/>
    <property type="project" value="GO_Central"/>
</dbReference>
<keyword evidence="13" id="KW-1185">Reference proteome</keyword>
<keyword evidence="5" id="KW-0645">Protease</keyword>
<sequence length="1554" mass="174744">MVAKLSAQKYNGTRGKADLLKRIAEKLLKVHPDDIDVDLVWNTYGLGQRTCGKHAVSNPKSTNCKENPYCLGRLGLEKFEKLIKSSEAIRNEKMTEMERRDSMKQPCGLVNSANFCYVNSFLQIWFNDPVFRQIIYDWLPSPAYLTPAPPAMDVQKVMNTLQHLFFTLDTTPYEDANGEEFCTALRLNQEQQDAQEFTVMFFDSIDRNLMKHPNGRMMRERIGERFNGLQTSTLRCRCGHHSDNTTKFSALNLSIDGHTTLSASIKGYFADERLDDFACSGCGKRGGVARETRIDHLPPVLLLSLNRYVYDSSTGRRKKLKTPLQYPRLLSVDGLPHSERLSEEDSRYELSAVMVHEGDNADCGHYWDIIRHPHSGVWFKYNDKIVKETKAPGVETERVEAPAKPAIDLKYCYGLVYRRKESLKPPKDIRPPPEEICGRWTKEMDHKFYRMTDTDAQASELTLQEVTQRFRVVGEHMAALEVKPDRANQKRAKDLAFLPTKLLADILSTEYARANQLKDQLQSLADELDRADCEKEEEAAAGSQSDVDLSSPQKRKKNVRRRVKSMYDKRLEQVEIAMSLSPTSITLCPHERISYESVLSGEVKAVNRAGAEKLIKDYGLAVNVVTAEGVARSDRLRTGLEVCTECVQEKTRDVHFGARLEDDAQLALKIAKDVNARCSVKAFFSREPPADSFYLARRTADHCTWTIGSAEVARAERGEDKEKRRRKRAGAVEREMAGGGEEEEPVSKCPRSDREEVKEEENGKEEEEGEEMDEEDKETSEEVEETIRDLMDELAGPSRASTSQNGHDTAAGAAPSVSAAFLSLAQRCSSTVSGWLGTTTTSASAVSPSSAREMKMEVEVEEEHREAAGRDTGKKVKKEVKEEEEEEEDEAMEEDDDEESKKEVKKEMKKEVKREGKEGSNATDDSELPSSPVAAEGGENGKEEEEAENGRTSSNDEEDGDNEPIEFNDRLKCDHGGVNVSEFRHMVTAEEWKRLSAYFEYTFEVSTRKPVCQACKSSDESATQDKAASTAIIKGLQEAVGDIIKTLEKRTILHEEANCTRGLCSRFYDKARKVLHPRTKARALPPLCQQCVLCDHGRPRFATSKMTDDPKAHDALYIVPLTEEEWRRLKTAWSLLMQSDSPWIQEIIRVMEEGIDSPLSRKYGRKYSLQDGMLYLKERGRWTNPLKVILPEEDPQLEEIVRSFHTSPHIASYAGVEKTLQLLADRAYWKGMREMVNNVCRSCPQCAKCKTNPHDNTVELMKPMSVPDTPYCRINLDVLGPLPISNDYRYILVIVDSLTKHVVIEAEGDADDDYSAVDIELCPLSGAVTDQCTPCHESLRSEIEAAKFVFDDAYIYVKMQTDESPTKTAEKDKEKEKEKEKEKDKDKDWKEGKEDKGKDKAEKSAGKEEDGELPDILPLEIVTVPQPPISTSNGGSSNGRLVGAVTVGGRASTRRGASKGLLKVRMSSFQTVKDLKIALLKHVNYSPVDQLLYSTLGGEPLEDELSLMEARIAPDNYDAPIILIVQSGADELASPSNDKPRAVERGFYDTALAH</sequence>
<feature type="region of interest" description="Disordered" evidence="10">
    <location>
        <begin position="1363"/>
        <end position="1418"/>
    </location>
</feature>
<dbReference type="Proteomes" id="UP000005239">
    <property type="component" value="Unassembled WGS sequence"/>
</dbReference>
<dbReference type="InterPro" id="IPR057775">
    <property type="entry name" value="USP48_dom"/>
</dbReference>
<dbReference type="GO" id="GO:0003676">
    <property type="term" value="F:nucleic acid binding"/>
    <property type="evidence" value="ECO:0007669"/>
    <property type="project" value="InterPro"/>
</dbReference>
<feature type="domain" description="USP" evidence="11">
    <location>
        <begin position="107"/>
        <end position="420"/>
    </location>
</feature>
<comment type="subcellular location">
    <subcellularLocation>
        <location evidence="2">Nucleus</location>
    </subcellularLocation>
</comment>
<dbReference type="SUPFAM" id="SSF54001">
    <property type="entry name" value="Cysteine proteinases"/>
    <property type="match status" value="1"/>
</dbReference>
<comment type="catalytic activity">
    <reaction evidence="1">
        <text>Thiol-dependent hydrolysis of ester, thioester, amide, peptide and isopeptide bonds formed by the C-terminal Gly of ubiquitin (a 76-residue protein attached to proteins as an intracellular targeting signal).</text>
        <dbReference type="EC" id="3.4.19.12"/>
    </reaction>
</comment>
<dbReference type="InterPro" id="IPR018200">
    <property type="entry name" value="USP_CS"/>
</dbReference>
<dbReference type="EnsemblMetazoa" id="PPA23073.1">
    <property type="protein sequence ID" value="PPA23073.1"/>
    <property type="gene ID" value="WBGene00112627"/>
</dbReference>
<dbReference type="Pfam" id="PF00443">
    <property type="entry name" value="UCH"/>
    <property type="match status" value="1"/>
</dbReference>
<feature type="compositionally biased region" description="Acidic residues" evidence="10">
    <location>
        <begin position="955"/>
        <end position="966"/>
    </location>
</feature>
<dbReference type="GO" id="GO:0031647">
    <property type="term" value="P:regulation of protein stability"/>
    <property type="evidence" value="ECO:0000318"/>
    <property type="project" value="GO_Central"/>
</dbReference>
<reference evidence="12" key="2">
    <citation type="submission" date="2022-06" db="UniProtKB">
        <authorList>
            <consortium name="EnsemblMetazoa"/>
        </authorList>
    </citation>
    <scope>IDENTIFICATION</scope>
    <source>
        <strain evidence="12">PS312</strain>
    </source>
</reference>
<feature type="compositionally biased region" description="Acidic residues" evidence="10">
    <location>
        <begin position="762"/>
        <end position="784"/>
    </location>
</feature>
<feature type="region of interest" description="Disordered" evidence="10">
    <location>
        <begin position="535"/>
        <end position="562"/>
    </location>
</feature>
<feature type="region of interest" description="Disordered" evidence="10">
    <location>
        <begin position="832"/>
        <end position="970"/>
    </location>
</feature>
<dbReference type="Gene3D" id="3.90.70.10">
    <property type="entry name" value="Cysteine proteinases"/>
    <property type="match status" value="1"/>
</dbReference>
<dbReference type="FunFam" id="1.10.340.70:FF:000018">
    <property type="entry name" value="Usp-48"/>
    <property type="match status" value="1"/>
</dbReference>
<accession>A0A8R1UIH6</accession>
<name>A0A2A6BMB9_PRIPA</name>
<dbReference type="GO" id="GO:0004843">
    <property type="term" value="F:cysteine-type deubiquitinase activity"/>
    <property type="evidence" value="ECO:0000318"/>
    <property type="project" value="GO_Central"/>
</dbReference>
<gene>
    <name evidence="12" type="primary">WBGene00112627</name>
</gene>
<evidence type="ECO:0000313" key="13">
    <source>
        <dbReference type="Proteomes" id="UP000005239"/>
    </source>
</evidence>
<dbReference type="GO" id="GO:0006508">
    <property type="term" value="P:proteolysis"/>
    <property type="evidence" value="ECO:0007669"/>
    <property type="project" value="UniProtKB-KW"/>
</dbReference>
<dbReference type="PROSITE" id="PS00972">
    <property type="entry name" value="USP_1"/>
    <property type="match status" value="1"/>
</dbReference>
<keyword evidence="7" id="KW-0378">Hydrolase</keyword>
<evidence type="ECO:0000256" key="6">
    <source>
        <dbReference type="ARBA" id="ARBA00022786"/>
    </source>
</evidence>
<feature type="compositionally biased region" description="Basic and acidic residues" evidence="10">
    <location>
        <begin position="899"/>
        <end position="918"/>
    </location>
</feature>
<evidence type="ECO:0000256" key="4">
    <source>
        <dbReference type="ARBA" id="ARBA00012759"/>
    </source>
</evidence>
<dbReference type="InterPro" id="IPR001394">
    <property type="entry name" value="Peptidase_C19_UCH"/>
</dbReference>
<keyword evidence="6" id="KW-0833">Ubl conjugation pathway</keyword>
<comment type="similarity">
    <text evidence="3">Belongs to the peptidase C19 family.</text>
</comment>
<dbReference type="GO" id="GO:0005829">
    <property type="term" value="C:cytosol"/>
    <property type="evidence" value="ECO:0000318"/>
    <property type="project" value="GO_Central"/>
</dbReference>
<dbReference type="Gene3D" id="1.10.340.70">
    <property type="match status" value="1"/>
</dbReference>
<evidence type="ECO:0000256" key="8">
    <source>
        <dbReference type="ARBA" id="ARBA00022807"/>
    </source>
</evidence>
<dbReference type="Pfam" id="PF24543">
    <property type="entry name" value="Usp-48"/>
    <property type="match status" value="1"/>
</dbReference>
<feature type="compositionally biased region" description="Low complexity" evidence="10">
    <location>
        <begin position="838"/>
        <end position="851"/>
    </location>
</feature>
<dbReference type="InterPro" id="IPR041588">
    <property type="entry name" value="Integrase_H2C2"/>
</dbReference>
<feature type="compositionally biased region" description="Basic and acidic residues" evidence="10">
    <location>
        <begin position="1363"/>
        <end position="1408"/>
    </location>
</feature>
<feature type="compositionally biased region" description="Polar residues" evidence="10">
    <location>
        <begin position="542"/>
        <end position="552"/>
    </location>
</feature>
<evidence type="ECO:0000259" key="11">
    <source>
        <dbReference type="PROSITE" id="PS50235"/>
    </source>
</evidence>
<dbReference type="InterPro" id="IPR038765">
    <property type="entry name" value="Papain-like_cys_pep_sf"/>
</dbReference>
<organism evidence="12 13">
    <name type="scientific">Pristionchus pacificus</name>
    <name type="common">Parasitic nematode worm</name>
    <dbReference type="NCBI Taxonomy" id="54126"/>
    <lineage>
        <taxon>Eukaryota</taxon>
        <taxon>Metazoa</taxon>
        <taxon>Ecdysozoa</taxon>
        <taxon>Nematoda</taxon>
        <taxon>Chromadorea</taxon>
        <taxon>Rhabditida</taxon>
        <taxon>Rhabditina</taxon>
        <taxon>Diplogasteromorpha</taxon>
        <taxon>Diplogasteroidea</taxon>
        <taxon>Neodiplogasteridae</taxon>
        <taxon>Pristionchus</taxon>
    </lineage>
</organism>
<dbReference type="Gene3D" id="3.30.420.10">
    <property type="entry name" value="Ribonuclease H-like superfamily/Ribonuclease H"/>
    <property type="match status" value="1"/>
</dbReference>
<dbReference type="PROSITE" id="PS00973">
    <property type="entry name" value="USP_2"/>
    <property type="match status" value="1"/>
</dbReference>
<protein>
    <recommendedName>
        <fullName evidence="4">ubiquitinyl hydrolase 1</fullName>
        <ecNumber evidence="4">3.4.19.12</ecNumber>
    </recommendedName>
</protein>
<dbReference type="GO" id="GO:0016579">
    <property type="term" value="P:protein deubiquitination"/>
    <property type="evidence" value="ECO:0007669"/>
    <property type="project" value="InterPro"/>
</dbReference>
<dbReference type="InterPro" id="IPR036397">
    <property type="entry name" value="RNaseH_sf"/>
</dbReference>
<dbReference type="PROSITE" id="PS50235">
    <property type="entry name" value="USP_3"/>
    <property type="match status" value="1"/>
</dbReference>
<keyword evidence="8" id="KW-0788">Thiol protease</keyword>
<feature type="compositionally biased region" description="Basic and acidic residues" evidence="10">
    <location>
        <begin position="713"/>
        <end position="722"/>
    </location>
</feature>